<name>A0A433QPQ0_9FUNG</name>
<evidence type="ECO:0000313" key="1">
    <source>
        <dbReference type="EMBL" id="RUS31756.1"/>
    </source>
</evidence>
<keyword evidence="2" id="KW-1185">Reference proteome</keyword>
<accession>A0A433QPQ0</accession>
<organism evidence="1 2">
    <name type="scientific">Jimgerdemannia flammicorona</name>
    <dbReference type="NCBI Taxonomy" id="994334"/>
    <lineage>
        <taxon>Eukaryota</taxon>
        <taxon>Fungi</taxon>
        <taxon>Fungi incertae sedis</taxon>
        <taxon>Mucoromycota</taxon>
        <taxon>Mucoromycotina</taxon>
        <taxon>Endogonomycetes</taxon>
        <taxon>Endogonales</taxon>
        <taxon>Endogonaceae</taxon>
        <taxon>Jimgerdemannia</taxon>
    </lineage>
</organism>
<comment type="caution">
    <text evidence="1">The sequence shown here is derived from an EMBL/GenBank/DDBJ whole genome shotgun (WGS) entry which is preliminary data.</text>
</comment>
<reference evidence="1 2" key="1">
    <citation type="journal article" date="2018" name="New Phytol.">
        <title>Phylogenomics of Endogonaceae and evolution of mycorrhizas within Mucoromycota.</title>
        <authorList>
            <person name="Chang Y."/>
            <person name="Desiro A."/>
            <person name="Na H."/>
            <person name="Sandor L."/>
            <person name="Lipzen A."/>
            <person name="Clum A."/>
            <person name="Barry K."/>
            <person name="Grigoriev I.V."/>
            <person name="Martin F.M."/>
            <person name="Stajich J.E."/>
            <person name="Smith M.E."/>
            <person name="Bonito G."/>
            <person name="Spatafora J.W."/>
        </authorList>
    </citation>
    <scope>NUCLEOTIDE SEQUENCE [LARGE SCALE GENOMIC DNA]</scope>
    <source>
        <strain evidence="1 2">AD002</strain>
    </source>
</reference>
<evidence type="ECO:0000313" key="2">
    <source>
        <dbReference type="Proteomes" id="UP000274822"/>
    </source>
</evidence>
<proteinExistence type="predicted"/>
<dbReference type="EMBL" id="RBNJ01002639">
    <property type="protein sequence ID" value="RUS31756.1"/>
    <property type="molecule type" value="Genomic_DNA"/>
</dbReference>
<protein>
    <submittedName>
        <fullName evidence="1">Uncharacterized protein</fullName>
    </submittedName>
</protein>
<gene>
    <name evidence="1" type="ORF">BC938DRAFT_477150</name>
</gene>
<sequence>MRLYFHETQLDQSDIQDLETEAIDDESYRPTPQLYSYGAHRPPTLEYYPHTYSMRKIYQLENGKILCFLHNNRNHSTEVYYDKVPRIGSTVSNGISLKKFSRSFQFTAFEDVNGLLALYSTENGTVSLRHRPLIAIVLKYHFTCLLFYYPKHGFEFTLQLHVYSFDEKRRELSVRRANIQILPWYNNVAPKLSQILFINGTEDLCFVETSGHVRVYSLVTEQFQPADGKFPRNSEVRCSPDGTCLIAFAGKPNDSEDEMEDTFAGNFESDPLYASSEYSDDEDETLATNVEPSAIDHQFLNPRAGSIATKHLLNESTNSFADRNSSAKSSRWEGADAGDVDAHVYFLTNLNVARKIVRLHAVGDIRAIKLSLLAGLQTHLIYITSSYEYFASNILKITIERNEWRFNESNKTTINLGKVRASATFIQGNQAIDGNGTQFFNIEPDDLLVVRGEKRPVKEVLSATRLIVEGAFEGIADGFLDFKIERRPNSNAYVDCYSNMYQRYPVDSCIKDDSEMSVPLANDLQIVLGISKEHVKGNEYPDRFSKHAKDAFDELIKMTNKPASALRHFTTSVQSIEELDIIKLCKLSAARPIGHWLIQMSCLLPIQIAVAMEGYFVPLKDGVITDMDSNLGGAVNLTSISEAITFGWYESVYNFYGDREVKVVSSMGEQSTGCLDVPGANEDDSVRCHGFRGAPESRKNTTR</sequence>
<dbReference type="AlphaFoldDB" id="A0A433QPQ0"/>
<feature type="non-terminal residue" evidence="1">
    <location>
        <position position="703"/>
    </location>
</feature>
<dbReference type="Proteomes" id="UP000274822">
    <property type="component" value="Unassembled WGS sequence"/>
</dbReference>